<dbReference type="AlphaFoldDB" id="A0A1H2PV99"/>
<comment type="subcellular location">
    <subcellularLocation>
        <location evidence="1">Cell envelope</location>
    </subcellularLocation>
</comment>
<dbReference type="InterPro" id="IPR010982">
    <property type="entry name" value="Lambda_DNA-bd_dom_sf"/>
</dbReference>
<dbReference type="Pfam" id="PF00356">
    <property type="entry name" value="LacI"/>
    <property type="match status" value="1"/>
</dbReference>
<dbReference type="Pfam" id="PF13407">
    <property type="entry name" value="Peripla_BP_4"/>
    <property type="match status" value="1"/>
</dbReference>
<dbReference type="SMART" id="SM00354">
    <property type="entry name" value="HTH_LACI"/>
    <property type="match status" value="1"/>
</dbReference>
<dbReference type="GO" id="GO:0030313">
    <property type="term" value="C:cell envelope"/>
    <property type="evidence" value="ECO:0007669"/>
    <property type="project" value="UniProtKB-SubCell"/>
</dbReference>
<dbReference type="RefSeq" id="WP_091911246.1">
    <property type="nucleotide sequence ID" value="NZ_FNLO01000011.1"/>
</dbReference>
<dbReference type="STRING" id="1770053.SAMN05216551_111127"/>
<keyword evidence="6" id="KW-1185">Reference proteome</keyword>
<feature type="domain" description="HTH lacI-type" evidence="4">
    <location>
        <begin position="16"/>
        <end position="59"/>
    </location>
</feature>
<evidence type="ECO:0000313" key="6">
    <source>
        <dbReference type="Proteomes" id="UP000243719"/>
    </source>
</evidence>
<dbReference type="CDD" id="cd01392">
    <property type="entry name" value="HTH_LacI"/>
    <property type="match status" value="1"/>
</dbReference>
<dbReference type="PANTHER" id="PTHR46847">
    <property type="entry name" value="D-ALLOSE-BINDING PERIPLASMIC PROTEIN-RELATED"/>
    <property type="match status" value="1"/>
</dbReference>
<proteinExistence type="inferred from homology"/>
<dbReference type="Gene3D" id="1.10.260.40">
    <property type="entry name" value="lambda repressor-like DNA-binding domains"/>
    <property type="match status" value="1"/>
</dbReference>
<dbReference type="GO" id="GO:0006355">
    <property type="term" value="P:regulation of DNA-templated transcription"/>
    <property type="evidence" value="ECO:0007669"/>
    <property type="project" value="InterPro"/>
</dbReference>
<gene>
    <name evidence="5" type="ORF">SAMN05216551_111127</name>
</gene>
<dbReference type="SUPFAM" id="SSF47413">
    <property type="entry name" value="lambda repressor-like DNA-binding domains"/>
    <property type="match status" value="1"/>
</dbReference>
<evidence type="ECO:0000259" key="4">
    <source>
        <dbReference type="PROSITE" id="PS50932"/>
    </source>
</evidence>
<evidence type="ECO:0000256" key="1">
    <source>
        <dbReference type="ARBA" id="ARBA00004196"/>
    </source>
</evidence>
<evidence type="ECO:0000313" key="5">
    <source>
        <dbReference type="EMBL" id="SDV50358.1"/>
    </source>
</evidence>
<dbReference type="Proteomes" id="UP000243719">
    <property type="component" value="Unassembled WGS sequence"/>
</dbReference>
<dbReference type="PROSITE" id="PS50932">
    <property type="entry name" value="HTH_LACI_2"/>
    <property type="match status" value="1"/>
</dbReference>
<dbReference type="OrthoDB" id="9805774at2"/>
<dbReference type="InterPro" id="IPR028082">
    <property type="entry name" value="Peripla_BP_I"/>
</dbReference>
<evidence type="ECO:0000256" key="3">
    <source>
        <dbReference type="ARBA" id="ARBA00022729"/>
    </source>
</evidence>
<reference evidence="6" key="1">
    <citation type="submission" date="2016-09" db="EMBL/GenBank/DDBJ databases">
        <authorList>
            <person name="Varghese N."/>
            <person name="Submissions S."/>
        </authorList>
    </citation>
    <scope>NUCLEOTIDE SEQUENCE [LARGE SCALE GENOMIC DNA]</scope>
    <source>
        <strain evidence="6">JS23</strain>
    </source>
</reference>
<dbReference type="InterPro" id="IPR000843">
    <property type="entry name" value="HTH_LacI"/>
</dbReference>
<dbReference type="PANTHER" id="PTHR46847:SF1">
    <property type="entry name" value="D-ALLOSE-BINDING PERIPLASMIC PROTEIN-RELATED"/>
    <property type="match status" value="1"/>
</dbReference>
<dbReference type="PROSITE" id="PS00356">
    <property type="entry name" value="HTH_LACI_1"/>
    <property type="match status" value="1"/>
</dbReference>
<protein>
    <submittedName>
        <fullName evidence="5">Transcriptional regulator, LacI family</fullName>
    </submittedName>
</protein>
<dbReference type="InterPro" id="IPR025997">
    <property type="entry name" value="SBP_2_dom"/>
</dbReference>
<sequence length="373" mass="40924">MPNQTVRAADALPSLPRIVDVARHAGVSTATVDRVVNRRDGVRLQTVQRVLAAAAELGFALGPEFDAQRPARHDAMLHGAQPDMRALTLRAGRPLELLFLLPAGENPYLRMLGDYVELSHQQWAPFQVRCRTHYVESFNPAELARRLLQCGARADGIAFMALEHPVVRDAVDALAERGVPAVTLISDVSNSRRLAYVGIDNRAAGRTAGLLLGRFMGPRPSGKVAMLAGSLDYRSHEEREIGFLHLMESTFPGIRVIGMREGQDDSQRNYEQTRHLFEQHPDLAGIYNSGGASDGVARAINETRREHKPLFIGHGLTPDTRALLIDGTLDALITQTPQAIVGTCVRVFRNARDGAADPVKPIPFNIVLRENLP</sequence>
<dbReference type="GO" id="GO:0003677">
    <property type="term" value="F:DNA binding"/>
    <property type="evidence" value="ECO:0007669"/>
    <property type="project" value="InterPro"/>
</dbReference>
<dbReference type="CDD" id="cd06307">
    <property type="entry name" value="PBP1_sugar_binding"/>
    <property type="match status" value="1"/>
</dbReference>
<accession>A0A1H2PV99</accession>
<evidence type="ECO:0000256" key="2">
    <source>
        <dbReference type="ARBA" id="ARBA00007639"/>
    </source>
</evidence>
<name>A0A1H2PV99_9BURK</name>
<organism evidence="5 6">
    <name type="scientific">Chitinasiproducens palmae</name>
    <dbReference type="NCBI Taxonomy" id="1770053"/>
    <lineage>
        <taxon>Bacteria</taxon>
        <taxon>Pseudomonadati</taxon>
        <taxon>Pseudomonadota</taxon>
        <taxon>Betaproteobacteria</taxon>
        <taxon>Burkholderiales</taxon>
        <taxon>Burkholderiaceae</taxon>
        <taxon>Chitinasiproducens</taxon>
    </lineage>
</organism>
<comment type="similarity">
    <text evidence="2">Belongs to the bacterial solute-binding protein 2 family.</text>
</comment>
<dbReference type="SUPFAM" id="SSF53822">
    <property type="entry name" value="Periplasmic binding protein-like I"/>
    <property type="match status" value="1"/>
</dbReference>
<dbReference type="Gene3D" id="3.40.50.2300">
    <property type="match status" value="2"/>
</dbReference>
<dbReference type="EMBL" id="FNLO01000011">
    <property type="protein sequence ID" value="SDV50358.1"/>
    <property type="molecule type" value="Genomic_DNA"/>
</dbReference>
<dbReference type="GO" id="GO:0030246">
    <property type="term" value="F:carbohydrate binding"/>
    <property type="evidence" value="ECO:0007669"/>
    <property type="project" value="UniProtKB-ARBA"/>
</dbReference>
<keyword evidence="3" id="KW-0732">Signal</keyword>